<sequence>MLLLQVAFVAAVAVDLTTGCTLLKKLDKVEIVEAAGVCVAGGHGPLRRGVRVGLRPSSMRSRIGQMFTLGCNTSVDSLINNILAGALLQKKSSRTWTASTE</sequence>
<gene>
    <name evidence="2" type="ORF">C2845_PM07G29620</name>
</gene>
<evidence type="ECO:0000313" key="2">
    <source>
        <dbReference type="EMBL" id="RLN25068.1"/>
    </source>
</evidence>
<evidence type="ECO:0000256" key="1">
    <source>
        <dbReference type="SAM" id="SignalP"/>
    </source>
</evidence>
<dbReference type="InterPro" id="IPR044971">
    <property type="entry name" value="SEP2"/>
</dbReference>
<feature type="chain" id="PRO_5018073768" description="Secreted protein" evidence="1">
    <location>
        <begin position="20"/>
        <end position="101"/>
    </location>
</feature>
<comment type="caution">
    <text evidence="2">The sequence shown here is derived from an EMBL/GenBank/DDBJ whole genome shotgun (WGS) entry which is preliminary data.</text>
</comment>
<dbReference type="PANTHER" id="PTHR36490">
    <property type="entry name" value="STRESS ENHANCED PROTEIN 2, CHLOROPLASTIC"/>
    <property type="match status" value="1"/>
</dbReference>
<reference evidence="3" key="1">
    <citation type="journal article" date="2019" name="Nat. Commun.">
        <title>The genome of broomcorn millet.</title>
        <authorList>
            <person name="Zou C."/>
            <person name="Miki D."/>
            <person name="Li D."/>
            <person name="Tang Q."/>
            <person name="Xiao L."/>
            <person name="Rajput S."/>
            <person name="Deng P."/>
            <person name="Jia W."/>
            <person name="Huang R."/>
            <person name="Zhang M."/>
            <person name="Sun Y."/>
            <person name="Hu J."/>
            <person name="Fu X."/>
            <person name="Schnable P.S."/>
            <person name="Li F."/>
            <person name="Zhang H."/>
            <person name="Feng B."/>
            <person name="Zhu X."/>
            <person name="Liu R."/>
            <person name="Schnable J.C."/>
            <person name="Zhu J.-K."/>
            <person name="Zhang H."/>
        </authorList>
    </citation>
    <scope>NUCLEOTIDE SEQUENCE [LARGE SCALE GENOMIC DNA]</scope>
</reference>
<feature type="signal peptide" evidence="1">
    <location>
        <begin position="1"/>
        <end position="19"/>
    </location>
</feature>
<evidence type="ECO:0000313" key="3">
    <source>
        <dbReference type="Proteomes" id="UP000275267"/>
    </source>
</evidence>
<organism evidence="2 3">
    <name type="scientific">Panicum miliaceum</name>
    <name type="common">Proso millet</name>
    <name type="synonym">Broomcorn millet</name>
    <dbReference type="NCBI Taxonomy" id="4540"/>
    <lineage>
        <taxon>Eukaryota</taxon>
        <taxon>Viridiplantae</taxon>
        <taxon>Streptophyta</taxon>
        <taxon>Embryophyta</taxon>
        <taxon>Tracheophyta</taxon>
        <taxon>Spermatophyta</taxon>
        <taxon>Magnoliopsida</taxon>
        <taxon>Liliopsida</taxon>
        <taxon>Poales</taxon>
        <taxon>Poaceae</taxon>
        <taxon>PACMAD clade</taxon>
        <taxon>Panicoideae</taxon>
        <taxon>Panicodae</taxon>
        <taxon>Paniceae</taxon>
        <taxon>Panicinae</taxon>
        <taxon>Panicum</taxon>
        <taxon>Panicum sect. Panicum</taxon>
    </lineage>
</organism>
<dbReference type="STRING" id="4540.A0A3L6SR31"/>
<dbReference type="Proteomes" id="UP000275267">
    <property type="component" value="Unassembled WGS sequence"/>
</dbReference>
<keyword evidence="3" id="KW-1185">Reference proteome</keyword>
<name>A0A3L6SR31_PANMI</name>
<proteinExistence type="predicted"/>
<accession>A0A3L6SR31</accession>
<dbReference type="OrthoDB" id="1937750at2759"/>
<dbReference type="GO" id="GO:0071486">
    <property type="term" value="P:cellular response to high light intensity"/>
    <property type="evidence" value="ECO:0007669"/>
    <property type="project" value="InterPro"/>
</dbReference>
<dbReference type="PANTHER" id="PTHR36490:SF1">
    <property type="entry name" value="STRESS ENHANCED PROTEIN 2, CHLOROPLASTIC"/>
    <property type="match status" value="1"/>
</dbReference>
<evidence type="ECO:0008006" key="4">
    <source>
        <dbReference type="Google" id="ProtNLM"/>
    </source>
</evidence>
<keyword evidence="1" id="KW-0732">Signal</keyword>
<dbReference type="EMBL" id="PQIB02000004">
    <property type="protein sequence ID" value="RLN25068.1"/>
    <property type="molecule type" value="Genomic_DNA"/>
</dbReference>
<dbReference type="AlphaFoldDB" id="A0A3L6SR31"/>
<protein>
    <recommendedName>
        <fullName evidence="4">Secreted protein</fullName>
    </recommendedName>
</protein>